<feature type="compositionally biased region" description="Acidic residues" evidence="14">
    <location>
        <begin position="667"/>
        <end position="676"/>
    </location>
</feature>
<proteinExistence type="inferred from homology"/>
<dbReference type="PANTHER" id="PTHR11042:SF136">
    <property type="entry name" value="EIF-2-ALPHA KINASE GCN2"/>
    <property type="match status" value="1"/>
</dbReference>
<dbReference type="InterPro" id="IPR000719">
    <property type="entry name" value="Prot_kinase_dom"/>
</dbReference>
<feature type="compositionally biased region" description="Polar residues" evidence="14">
    <location>
        <begin position="1479"/>
        <end position="1493"/>
    </location>
</feature>
<evidence type="ECO:0000256" key="6">
    <source>
        <dbReference type="ARBA" id="ARBA00022840"/>
    </source>
</evidence>
<dbReference type="PROSITE" id="PS50011">
    <property type="entry name" value="PROTEIN_KINASE_DOM"/>
    <property type="match status" value="2"/>
</dbReference>
<evidence type="ECO:0000256" key="10">
    <source>
        <dbReference type="PIRSR" id="PIRSR000660-1"/>
    </source>
</evidence>
<dbReference type="PROSITE" id="PS00108">
    <property type="entry name" value="PROTEIN_KINASE_ST"/>
    <property type="match status" value="1"/>
</dbReference>
<evidence type="ECO:0000313" key="17">
    <source>
        <dbReference type="EMBL" id="GAP84168.1"/>
    </source>
</evidence>
<comment type="catalytic activity">
    <reaction evidence="8">
        <text>L-threonyl-[protein] + ATP = O-phospho-L-threonyl-[protein] + ADP + H(+)</text>
        <dbReference type="Rhea" id="RHEA:46608"/>
        <dbReference type="Rhea" id="RHEA-COMP:11060"/>
        <dbReference type="Rhea" id="RHEA-COMP:11605"/>
        <dbReference type="ChEBI" id="CHEBI:15378"/>
        <dbReference type="ChEBI" id="CHEBI:30013"/>
        <dbReference type="ChEBI" id="CHEBI:30616"/>
        <dbReference type="ChEBI" id="CHEBI:61977"/>
        <dbReference type="ChEBI" id="CHEBI:456216"/>
        <dbReference type="EC" id="2.7.11.1"/>
    </reaction>
</comment>
<dbReference type="FunFam" id="3.30.930.10:FF:000074">
    <property type="entry name" value="Serine/threonine-protein kinase gcn2"/>
    <property type="match status" value="1"/>
</dbReference>
<dbReference type="SMART" id="SM00220">
    <property type="entry name" value="S_TKc"/>
    <property type="match status" value="2"/>
</dbReference>
<dbReference type="Gene3D" id="3.30.930.10">
    <property type="entry name" value="Bira Bifunctional Protein, Domain 2"/>
    <property type="match status" value="1"/>
</dbReference>
<feature type="compositionally biased region" description="Polar residues" evidence="14">
    <location>
        <begin position="677"/>
        <end position="689"/>
    </location>
</feature>
<feature type="binding site" evidence="11">
    <location>
        <begin position="604"/>
        <end position="612"/>
    </location>
    <ligand>
        <name>ATP</name>
        <dbReference type="ChEBI" id="CHEBI:30616"/>
    </ligand>
</feature>
<evidence type="ECO:0000256" key="12">
    <source>
        <dbReference type="PROSITE-ProRule" id="PRU10141"/>
    </source>
</evidence>
<dbReference type="OrthoDB" id="341578at2759"/>
<dbReference type="FunFam" id="3.40.50.800:FF:000009">
    <property type="entry name" value="Eukaryotic translation initiation factor 2-alpha kinase"/>
    <property type="match status" value="1"/>
</dbReference>
<name>A0A1S7UPC4_ROSNE</name>
<keyword evidence="18" id="KW-1185">Reference proteome</keyword>
<feature type="region of interest" description="Disordered" evidence="14">
    <location>
        <begin position="213"/>
        <end position="241"/>
    </location>
</feature>
<feature type="compositionally biased region" description="Acidic residues" evidence="14">
    <location>
        <begin position="718"/>
        <end position="731"/>
    </location>
</feature>
<dbReference type="InterPro" id="IPR024435">
    <property type="entry name" value="HisRS-related_dom"/>
</dbReference>
<evidence type="ECO:0000256" key="2">
    <source>
        <dbReference type="ARBA" id="ARBA00022527"/>
    </source>
</evidence>
<dbReference type="PANTHER" id="PTHR11042">
    <property type="entry name" value="EUKARYOTIC TRANSLATION INITIATION FACTOR 2-ALPHA KINASE EIF2-ALPHA KINASE -RELATED"/>
    <property type="match status" value="1"/>
</dbReference>
<dbReference type="GO" id="GO:0009893">
    <property type="term" value="P:positive regulation of metabolic process"/>
    <property type="evidence" value="ECO:0007669"/>
    <property type="project" value="UniProtKB-ARBA"/>
</dbReference>
<feature type="compositionally biased region" description="Basic and acidic residues" evidence="14">
    <location>
        <begin position="213"/>
        <end position="225"/>
    </location>
</feature>
<dbReference type="InterPro" id="IPR017441">
    <property type="entry name" value="Protein_kinase_ATP_BS"/>
</dbReference>
<dbReference type="Gene3D" id="3.40.50.800">
    <property type="entry name" value="Anticodon-binding domain"/>
    <property type="match status" value="1"/>
</dbReference>
<keyword evidence="2" id="KW-0723">Serine/threonine-protein kinase</keyword>
<dbReference type="PIRSF" id="PIRSF000660">
    <property type="entry name" value="Ser/Thr_PK_GCN2"/>
    <property type="match status" value="1"/>
</dbReference>
<organism evidence="17">
    <name type="scientific">Rosellinia necatrix</name>
    <name type="common">White root-rot fungus</name>
    <dbReference type="NCBI Taxonomy" id="77044"/>
    <lineage>
        <taxon>Eukaryota</taxon>
        <taxon>Fungi</taxon>
        <taxon>Dikarya</taxon>
        <taxon>Ascomycota</taxon>
        <taxon>Pezizomycotina</taxon>
        <taxon>Sordariomycetes</taxon>
        <taxon>Xylariomycetidae</taxon>
        <taxon>Xylariales</taxon>
        <taxon>Xylariaceae</taxon>
        <taxon>Rosellinia</taxon>
    </lineage>
</organism>
<keyword evidence="4 11" id="KW-0547">Nucleotide-binding</keyword>
<dbReference type="Gene3D" id="3.30.200.20">
    <property type="entry name" value="Phosphorylase Kinase, domain 1"/>
    <property type="match status" value="1"/>
</dbReference>
<sequence length="1613" mass="180249">MAWKTPGPWKVPQQPNQKRHDDLTRPGLPPASPDTGPKTHYLVTQNEEILVLKAIYGDDYVEHKAANTAWKKSEPSFDIRVKALSDEDTAVTLSVVLTATYPKSMPLLSLKDEGSLKESTLFKLQKFIEKQPRSLVAAGQAEPMIHELVQGLQDILEDAAQIKAQGLELPSLEEERAAHETELARQAFEQQQEEERKKQDAIKEEERAMQDMLHQEVERQRIKAKESKRRQNPPTMSSNYSEIAADYGDSRVEFDQPSEITDTAGNVFRFSTVVGKTVLQEGPISTTYRVWPGTLGAQDSHGLALKEFNLGSSYGDPAQFKKKLQALESVLESVQKMTHRNIISLLNYRIDPIHTNDDSDPAGWVARILTPLADKGPLGELLELAGHLDVGRVRSWTADLLNGLGFLHSHGIVHQDIHPSNVLLFREPTGDIVPKLSDVAYQREMHAICRKSNSVSSVNAARSSYWLPPEVAGNSKPHFTQKSDVWDFGVIFLQMIFGLDVFQKYQSPTALIESISLSNSCHELVSRFFKPDPKKRPRAFELSSSEFLATDAPVVIGESLATLPRSQSLSSIPQAVPLRLRRDSTAQYGSSSRYREDFVEEGRLGKGGFGEVVKARKKLDGQIYAIKKITQRSQASLTEILKEVRLLSRLSHPAVVRYYNTWLEEIPDFPDTDGETPTDNINTDGSRDTTTQELDIQFTASAGGLDFISSSHPNIEFGYDDSGSEEEDEPEQNGHDGDDSEDDSDIDNSSSDSLAGAPSPVRVRSEQRGFKTVMYISMEYCDKRTLRDLIQRNLWKENDETWRLFRQILEGLVHIHGLNIVHRDLKPENIFIGLGPDGANNVKIGDFGLATTGQFAVDRVAPANAESSDLTRSVGTSYYVAPEIRRQAGGSYTSKVDMYSLGIIFFEMCYYSVVGMERADKLGKLGLDGQLPDDFQTGNTAPADIVQSLVTHDVKARPSSMELLQSGKLPIQMENETTRRALASLTNTSSPYYPKVVSTLFTAPLEPAKDFAWDMSSSYPTTTELLYRGIVKEELTSIFRRHGAVEAPRSSLYPRSSHYSSKQHVVQLLDQNGTVVQLPFDLMLGNARLLAKQSHPQGIRRTFAFGHVYRDRQSGGQPEMIGEVDFDITSTGTLDLALKEAEVIKVLDEVIETFPSTSSMCFHLGHSDLLQLIFDYCNIDASARRSAAESLTKLNIHSVTFQRIRAELRSPLIGISATSIEDLRRFDFRDTPTKAFAKLKTLFEGTSLYQQLHPTIAHLKGVIEYTKRLGVHAKIYINPLSSIKANFFSGGILFQCLYDKKFKDVFAAGGRYDSLIMAHRPKIGSQGEGPHAVGFSLAWEKLARLPKSASKAFLKRPDEEHQGVFNTKRCDVLVASFDAHTLRTTGIEIVSTLWNHEISAELARDSRSPEELISRNRDESYSWIIIIKHDTLKIRTMDRKDIPDTEIAITELLPWLRVALRDRGSRLQISHKQPEATGNAASPSGGASVTPNQMQEVRVLVAGTRSKKFNRQTVIEQAQGNAAGLVQTFLDGPIAAVETSDHVLDLIQGTALSETESWRRAEQSVDKNERRYMQDVHDMLTGWRLAWELKGGSPHAFVYNFRTTKCIYYDLSA</sequence>
<dbReference type="Gene3D" id="1.10.510.10">
    <property type="entry name" value="Transferase(Phosphotransferase) domain 1"/>
    <property type="match status" value="2"/>
</dbReference>
<evidence type="ECO:0000256" key="13">
    <source>
        <dbReference type="SAM" id="Coils"/>
    </source>
</evidence>
<reference evidence="17" key="1">
    <citation type="submission" date="2016-03" db="EMBL/GenBank/DDBJ databases">
        <title>Draft genome sequence of Rosellinia necatrix.</title>
        <authorList>
            <person name="Kanematsu S."/>
        </authorList>
    </citation>
    <scope>NUCLEOTIDE SEQUENCE [LARGE SCALE GENOMIC DNA]</scope>
    <source>
        <strain evidence="17">W97</strain>
    </source>
</reference>
<evidence type="ECO:0000259" key="15">
    <source>
        <dbReference type="PROSITE" id="PS50011"/>
    </source>
</evidence>
<dbReference type="GO" id="GO:0005737">
    <property type="term" value="C:cytoplasm"/>
    <property type="evidence" value="ECO:0007669"/>
    <property type="project" value="TreeGrafter"/>
</dbReference>
<accession>A0A1S7UPC4</accession>
<feature type="binding site" evidence="12">
    <location>
        <position position="628"/>
    </location>
    <ligand>
        <name>ATP</name>
        <dbReference type="ChEBI" id="CHEBI:30616"/>
    </ligand>
</feature>
<dbReference type="GO" id="GO:0004694">
    <property type="term" value="F:eukaryotic translation initiation factor 2alpha kinase activity"/>
    <property type="evidence" value="ECO:0007669"/>
    <property type="project" value="InterPro"/>
</dbReference>
<evidence type="ECO:0000256" key="9">
    <source>
        <dbReference type="ARBA" id="ARBA00048679"/>
    </source>
</evidence>
<feature type="coiled-coil region" evidence="13">
    <location>
        <begin position="184"/>
        <end position="211"/>
    </location>
</feature>
<dbReference type="InterPro" id="IPR011009">
    <property type="entry name" value="Kinase-like_dom_sf"/>
</dbReference>
<feature type="region of interest" description="Disordered" evidence="14">
    <location>
        <begin position="1469"/>
        <end position="1493"/>
    </location>
</feature>
<feature type="active site" description="Proton acceptor" evidence="10">
    <location>
        <position position="824"/>
    </location>
</feature>
<dbReference type="GO" id="GO:0005524">
    <property type="term" value="F:ATP binding"/>
    <property type="evidence" value="ECO:0007669"/>
    <property type="project" value="UniProtKB-UniRule"/>
</dbReference>
<protein>
    <recommendedName>
        <fullName evidence="1">non-specific serine/threonine protein kinase</fullName>
        <ecNumber evidence="1">2.7.11.1</ecNumber>
    </recommendedName>
</protein>
<feature type="compositionally biased region" description="Polar residues" evidence="14">
    <location>
        <begin position="232"/>
        <end position="241"/>
    </location>
</feature>
<dbReference type="InterPro" id="IPR041715">
    <property type="entry name" value="HisRS-like_core"/>
</dbReference>
<dbReference type="CDD" id="cd23823">
    <property type="entry name" value="RWD_GCN2"/>
    <property type="match status" value="1"/>
</dbReference>
<gene>
    <name evidence="17" type="ORF">SAMD00023353_0600440</name>
</gene>
<keyword evidence="6 11" id="KW-0067">ATP-binding</keyword>
<feature type="domain" description="Protein kinase" evidence="15">
    <location>
        <begin position="598"/>
        <end position="969"/>
    </location>
</feature>
<comment type="similarity">
    <text evidence="7">Belongs to the protein kinase superfamily. Ser/Thr protein kinase family. GCN2 subfamily.</text>
</comment>
<keyword evidence="5 17" id="KW-0418">Kinase</keyword>
<evidence type="ECO:0000256" key="1">
    <source>
        <dbReference type="ARBA" id="ARBA00012513"/>
    </source>
</evidence>
<evidence type="ECO:0000256" key="4">
    <source>
        <dbReference type="ARBA" id="ARBA00022741"/>
    </source>
</evidence>
<dbReference type="InterPro" id="IPR050339">
    <property type="entry name" value="CC_SR_Kinase"/>
</dbReference>
<dbReference type="PROSITE" id="PS00107">
    <property type="entry name" value="PROTEIN_KINASE_ATP"/>
    <property type="match status" value="1"/>
</dbReference>
<dbReference type="CDD" id="cd14046">
    <property type="entry name" value="STKc_EIF2AK4_GCN2_rpt2"/>
    <property type="match status" value="1"/>
</dbReference>
<dbReference type="FunFam" id="1.10.510.10:FF:000821">
    <property type="entry name" value="Serine/threonine-protein kinase gcn2"/>
    <property type="match status" value="1"/>
</dbReference>
<dbReference type="EMBL" id="DF977451">
    <property type="protein sequence ID" value="GAP84168.1"/>
    <property type="molecule type" value="Genomic_DNA"/>
</dbReference>
<dbReference type="Pfam" id="PF05773">
    <property type="entry name" value="RWD"/>
    <property type="match status" value="1"/>
</dbReference>
<dbReference type="SUPFAM" id="SSF54495">
    <property type="entry name" value="UBC-like"/>
    <property type="match status" value="1"/>
</dbReference>
<feature type="domain" description="Protein kinase" evidence="15">
    <location>
        <begin position="273"/>
        <end position="548"/>
    </location>
</feature>
<dbReference type="InterPro" id="IPR045864">
    <property type="entry name" value="aa-tRNA-synth_II/BPL/LPL"/>
</dbReference>
<feature type="binding site" evidence="11">
    <location>
        <position position="627"/>
    </location>
    <ligand>
        <name>ATP</name>
        <dbReference type="ChEBI" id="CHEBI:30616"/>
    </ligand>
</feature>
<dbReference type="InterPro" id="IPR016135">
    <property type="entry name" value="UBQ-conjugating_enzyme/RWD"/>
</dbReference>
<dbReference type="PROSITE" id="PS50908">
    <property type="entry name" value="RWD"/>
    <property type="match status" value="1"/>
</dbReference>
<dbReference type="EC" id="2.7.11.1" evidence="1"/>
<dbReference type="GO" id="GO:0005634">
    <property type="term" value="C:nucleus"/>
    <property type="evidence" value="ECO:0007669"/>
    <property type="project" value="TreeGrafter"/>
</dbReference>
<dbReference type="InterPro" id="IPR008271">
    <property type="entry name" value="Ser/Thr_kinase_AS"/>
</dbReference>
<dbReference type="InterPro" id="IPR006575">
    <property type="entry name" value="RWD_dom"/>
</dbReference>
<dbReference type="SUPFAM" id="SSF55681">
    <property type="entry name" value="Class II aaRS and biotin synthetases"/>
    <property type="match status" value="1"/>
</dbReference>
<dbReference type="GO" id="GO:0000077">
    <property type="term" value="P:DNA damage checkpoint signaling"/>
    <property type="evidence" value="ECO:0007669"/>
    <property type="project" value="InterPro"/>
</dbReference>
<dbReference type="FunFam" id="3.30.200.20:FF:000379">
    <property type="entry name" value="eIF-2-alpha kinase GCN2"/>
    <property type="match status" value="1"/>
</dbReference>
<dbReference type="InterPro" id="IPR036621">
    <property type="entry name" value="Anticodon-bd_dom_sf"/>
</dbReference>
<dbReference type="Pfam" id="PF00069">
    <property type="entry name" value="Pkinase"/>
    <property type="match status" value="3"/>
</dbReference>
<evidence type="ECO:0000256" key="11">
    <source>
        <dbReference type="PIRSR" id="PIRSR000660-2"/>
    </source>
</evidence>
<comment type="catalytic activity">
    <reaction evidence="9">
        <text>L-seryl-[protein] + ATP = O-phospho-L-seryl-[protein] + ADP + H(+)</text>
        <dbReference type="Rhea" id="RHEA:17989"/>
        <dbReference type="Rhea" id="RHEA-COMP:9863"/>
        <dbReference type="Rhea" id="RHEA-COMP:11604"/>
        <dbReference type="ChEBI" id="CHEBI:15378"/>
        <dbReference type="ChEBI" id="CHEBI:29999"/>
        <dbReference type="ChEBI" id="CHEBI:30616"/>
        <dbReference type="ChEBI" id="CHEBI:83421"/>
        <dbReference type="ChEBI" id="CHEBI:456216"/>
        <dbReference type="EC" id="2.7.11.1"/>
    </reaction>
</comment>
<evidence type="ECO:0000256" key="7">
    <source>
        <dbReference type="ARBA" id="ARBA00037982"/>
    </source>
</evidence>
<dbReference type="OMA" id="FEDIAWD"/>
<dbReference type="Pfam" id="PF13393">
    <property type="entry name" value="tRNA-synt_His"/>
    <property type="match status" value="1"/>
</dbReference>
<feature type="region of interest" description="Disordered" evidence="14">
    <location>
        <begin position="1"/>
        <end position="40"/>
    </location>
</feature>
<dbReference type="STRING" id="77044.A0A1S7UPC4"/>
<feature type="region of interest" description="Disordered" evidence="14">
    <location>
        <begin position="716"/>
        <end position="763"/>
    </location>
</feature>
<dbReference type="FunFam" id="3.10.110.10:FF:000050">
    <property type="entry name" value="eIF-2-alpha kinase GCN2"/>
    <property type="match status" value="1"/>
</dbReference>
<dbReference type="SUPFAM" id="SSF56112">
    <property type="entry name" value="Protein kinase-like (PK-like)"/>
    <property type="match status" value="2"/>
</dbReference>
<dbReference type="SMART" id="SM00591">
    <property type="entry name" value="RWD"/>
    <property type="match status" value="1"/>
</dbReference>
<keyword evidence="3" id="KW-0808">Transferase</keyword>
<keyword evidence="13" id="KW-0175">Coiled coil</keyword>
<dbReference type="CDD" id="cd14012">
    <property type="entry name" value="PK_eIF2AK_GCN2_rpt1"/>
    <property type="match status" value="1"/>
</dbReference>
<evidence type="ECO:0000256" key="5">
    <source>
        <dbReference type="ARBA" id="ARBA00022777"/>
    </source>
</evidence>
<evidence type="ECO:0000259" key="16">
    <source>
        <dbReference type="PROSITE" id="PS50908"/>
    </source>
</evidence>
<evidence type="ECO:0000313" key="18">
    <source>
        <dbReference type="Proteomes" id="UP000054516"/>
    </source>
</evidence>
<feature type="region of interest" description="Disordered" evidence="14">
    <location>
        <begin position="667"/>
        <end position="689"/>
    </location>
</feature>
<evidence type="ECO:0000256" key="3">
    <source>
        <dbReference type="ARBA" id="ARBA00022679"/>
    </source>
</evidence>
<evidence type="ECO:0000256" key="14">
    <source>
        <dbReference type="SAM" id="MobiDB-lite"/>
    </source>
</evidence>
<dbReference type="Proteomes" id="UP000054516">
    <property type="component" value="Unassembled WGS sequence"/>
</dbReference>
<dbReference type="Gene3D" id="3.10.110.10">
    <property type="entry name" value="Ubiquitin Conjugating Enzyme"/>
    <property type="match status" value="1"/>
</dbReference>
<feature type="domain" description="RWD" evidence="16">
    <location>
        <begin position="47"/>
        <end position="159"/>
    </location>
</feature>
<dbReference type="Pfam" id="PF12745">
    <property type="entry name" value="HGTP_anticodon2"/>
    <property type="match status" value="1"/>
</dbReference>
<evidence type="ECO:0000256" key="8">
    <source>
        <dbReference type="ARBA" id="ARBA00047899"/>
    </source>
</evidence>
<dbReference type="InterPro" id="IPR016255">
    <property type="entry name" value="Gcn2"/>
</dbReference>